<comment type="caution">
    <text evidence="2">The sequence shown here is derived from an EMBL/GenBank/DDBJ whole genome shotgun (WGS) entry which is preliminary data.</text>
</comment>
<dbReference type="EMBL" id="JBHUOM010000023">
    <property type="protein sequence ID" value="MFD2936173.1"/>
    <property type="molecule type" value="Genomic_DNA"/>
</dbReference>
<organism evidence="2 3">
    <name type="scientific">Spirosoma flavum</name>
    <dbReference type="NCBI Taxonomy" id="2048557"/>
    <lineage>
        <taxon>Bacteria</taxon>
        <taxon>Pseudomonadati</taxon>
        <taxon>Bacteroidota</taxon>
        <taxon>Cytophagia</taxon>
        <taxon>Cytophagales</taxon>
        <taxon>Cytophagaceae</taxon>
        <taxon>Spirosoma</taxon>
    </lineage>
</organism>
<keyword evidence="3" id="KW-1185">Reference proteome</keyword>
<name>A0ABW6APY2_9BACT</name>
<proteinExistence type="predicted"/>
<dbReference type="PANTHER" id="PTHR30203">
    <property type="entry name" value="OUTER MEMBRANE CATION EFFLUX PROTEIN"/>
    <property type="match status" value="1"/>
</dbReference>
<gene>
    <name evidence="2" type="ORF">ACFS25_20485</name>
</gene>
<evidence type="ECO:0000256" key="1">
    <source>
        <dbReference type="SAM" id="MobiDB-lite"/>
    </source>
</evidence>
<protein>
    <recommendedName>
        <fullName evidence="4">TolC family protein</fullName>
    </recommendedName>
</protein>
<accession>A0ABW6APY2</accession>
<dbReference type="InterPro" id="IPR010131">
    <property type="entry name" value="MdtP/NodT-like"/>
</dbReference>
<evidence type="ECO:0000313" key="3">
    <source>
        <dbReference type="Proteomes" id="UP001597512"/>
    </source>
</evidence>
<dbReference type="Gene3D" id="1.20.1600.10">
    <property type="entry name" value="Outer membrane efflux proteins (OEP)"/>
    <property type="match status" value="1"/>
</dbReference>
<evidence type="ECO:0008006" key="4">
    <source>
        <dbReference type="Google" id="ProtNLM"/>
    </source>
</evidence>
<dbReference type="Proteomes" id="UP001597512">
    <property type="component" value="Unassembled WGS sequence"/>
</dbReference>
<dbReference type="SUPFAM" id="SSF56954">
    <property type="entry name" value="Outer membrane efflux proteins (OEP)"/>
    <property type="match status" value="1"/>
</dbReference>
<evidence type="ECO:0000313" key="2">
    <source>
        <dbReference type="EMBL" id="MFD2936173.1"/>
    </source>
</evidence>
<feature type="compositionally biased region" description="Basic and acidic residues" evidence="1">
    <location>
        <begin position="117"/>
        <end position="126"/>
    </location>
</feature>
<dbReference type="PANTHER" id="PTHR30203:SF30">
    <property type="entry name" value="OUTER MEMBRANE PROTEIN-RELATED"/>
    <property type="match status" value="1"/>
</dbReference>
<dbReference type="RefSeq" id="WP_381504740.1">
    <property type="nucleotide sequence ID" value="NZ_JBHUOM010000023.1"/>
</dbReference>
<feature type="region of interest" description="Disordered" evidence="1">
    <location>
        <begin position="113"/>
        <end position="135"/>
    </location>
</feature>
<sequence length="135" mass="15214">MSRPLFSSSRLSIVLFALTLFDSGCKVGQNYQRPTVPMPDQLSGRNGFDTTSVALIPWRQFFRDTELHNLIGTALTNNFDLQIAIKRIEGNQAYVRQTRLPAELAGSTVTPIPQQFERPKLGESYRHPAPGRLLR</sequence>
<reference evidence="3" key="1">
    <citation type="journal article" date="2019" name="Int. J. Syst. Evol. Microbiol.">
        <title>The Global Catalogue of Microorganisms (GCM) 10K type strain sequencing project: providing services to taxonomists for standard genome sequencing and annotation.</title>
        <authorList>
            <consortium name="The Broad Institute Genomics Platform"/>
            <consortium name="The Broad Institute Genome Sequencing Center for Infectious Disease"/>
            <person name="Wu L."/>
            <person name="Ma J."/>
        </authorList>
    </citation>
    <scope>NUCLEOTIDE SEQUENCE [LARGE SCALE GENOMIC DNA]</scope>
    <source>
        <strain evidence="3">KCTC 52490</strain>
    </source>
</reference>